<reference evidence="1" key="2">
    <citation type="journal article" date="2023" name="IMA Fungus">
        <title>Comparative genomic study of the Penicillium genus elucidates a diverse pangenome and 15 lateral gene transfer events.</title>
        <authorList>
            <person name="Petersen C."/>
            <person name="Sorensen T."/>
            <person name="Nielsen M.R."/>
            <person name="Sondergaard T.E."/>
            <person name="Sorensen J.L."/>
            <person name="Fitzpatrick D.A."/>
            <person name="Frisvad J.C."/>
            <person name="Nielsen K.L."/>
        </authorList>
    </citation>
    <scope>NUCLEOTIDE SEQUENCE</scope>
    <source>
        <strain evidence="1">IBT 23319</strain>
    </source>
</reference>
<dbReference type="AlphaFoldDB" id="A0A9W9PBY8"/>
<dbReference type="EMBL" id="JAPQKT010000001">
    <property type="protein sequence ID" value="KAJ5241730.1"/>
    <property type="molecule type" value="Genomic_DNA"/>
</dbReference>
<comment type="caution">
    <text evidence="1">The sequence shown here is derived from an EMBL/GenBank/DDBJ whole genome shotgun (WGS) entry which is preliminary data.</text>
</comment>
<sequence>FTFEMNTQNWYRGEYLLSTDPKLLQVDAINAALGSDMIWWASDLPAVALLKALKNSLCFGLYEIDSSQESNGTISLERARSIKQIGLLRVITDNVTFAYLTDFYILDSYQGSGLARWMLDIFNERLRQWPYLRRAMLLTTDKMHLFNKLLGMKNYSEFDGMNGVSIAMVEGPGAQH</sequence>
<dbReference type="PANTHER" id="PTHR43233:SF1">
    <property type="entry name" value="FAMILY N-ACETYLTRANSFERASE, PUTATIVE (AFU_ORTHOLOGUE AFUA_6G03350)-RELATED"/>
    <property type="match status" value="1"/>
</dbReference>
<organism evidence="1 2">
    <name type="scientific">Penicillium citrinum</name>
    <dbReference type="NCBI Taxonomy" id="5077"/>
    <lineage>
        <taxon>Eukaryota</taxon>
        <taxon>Fungi</taxon>
        <taxon>Dikarya</taxon>
        <taxon>Ascomycota</taxon>
        <taxon>Pezizomycotina</taxon>
        <taxon>Eurotiomycetes</taxon>
        <taxon>Eurotiomycetidae</taxon>
        <taxon>Eurotiales</taxon>
        <taxon>Aspergillaceae</taxon>
        <taxon>Penicillium</taxon>
    </lineage>
</organism>
<dbReference type="Proteomes" id="UP001147733">
    <property type="component" value="Unassembled WGS sequence"/>
</dbReference>
<gene>
    <name evidence="1" type="ORF">N7469_000057</name>
</gene>
<dbReference type="SUPFAM" id="SSF55729">
    <property type="entry name" value="Acyl-CoA N-acyltransferases (Nat)"/>
    <property type="match status" value="1"/>
</dbReference>
<evidence type="ECO:0000313" key="1">
    <source>
        <dbReference type="EMBL" id="KAJ5241730.1"/>
    </source>
</evidence>
<keyword evidence="2" id="KW-1185">Reference proteome</keyword>
<accession>A0A9W9PBY8</accession>
<evidence type="ECO:0008006" key="3">
    <source>
        <dbReference type="Google" id="ProtNLM"/>
    </source>
</evidence>
<evidence type="ECO:0000313" key="2">
    <source>
        <dbReference type="Proteomes" id="UP001147733"/>
    </source>
</evidence>
<protein>
    <recommendedName>
        <fullName evidence="3">N-acetyltransferase domain-containing protein</fullName>
    </recommendedName>
</protein>
<feature type="non-terminal residue" evidence="1">
    <location>
        <position position="1"/>
    </location>
</feature>
<dbReference type="InterPro" id="IPR016181">
    <property type="entry name" value="Acyl_CoA_acyltransferase"/>
</dbReference>
<dbReference type="RefSeq" id="XP_056504734.1">
    <property type="nucleotide sequence ID" value="XM_056638977.1"/>
</dbReference>
<proteinExistence type="predicted"/>
<dbReference type="PANTHER" id="PTHR43233">
    <property type="entry name" value="FAMILY N-ACETYLTRANSFERASE, PUTATIVE (AFU_ORTHOLOGUE AFUA_6G03350)-RELATED"/>
    <property type="match status" value="1"/>
</dbReference>
<dbReference type="Gene3D" id="3.40.630.30">
    <property type="match status" value="1"/>
</dbReference>
<name>A0A9W9PBY8_PENCI</name>
<reference evidence="1" key="1">
    <citation type="submission" date="2022-11" db="EMBL/GenBank/DDBJ databases">
        <authorList>
            <person name="Petersen C."/>
        </authorList>
    </citation>
    <scope>NUCLEOTIDE SEQUENCE</scope>
    <source>
        <strain evidence="1">IBT 23319</strain>
    </source>
</reference>
<dbReference type="InterPro" id="IPR053144">
    <property type="entry name" value="Acetyltransferase_Butenolide"/>
</dbReference>
<dbReference type="GeneID" id="81378144"/>
<dbReference type="OrthoDB" id="10039976at2759"/>
<dbReference type="CDD" id="cd04301">
    <property type="entry name" value="NAT_SF"/>
    <property type="match status" value="1"/>
</dbReference>